<keyword evidence="1" id="KW-0812">Transmembrane</keyword>
<organism evidence="2 3">
    <name type="scientific">Marinoscillum luteum</name>
    <dbReference type="NCBI Taxonomy" id="861051"/>
    <lineage>
        <taxon>Bacteria</taxon>
        <taxon>Pseudomonadati</taxon>
        <taxon>Bacteroidota</taxon>
        <taxon>Cytophagia</taxon>
        <taxon>Cytophagales</taxon>
        <taxon>Reichenbachiellaceae</taxon>
        <taxon>Marinoscillum</taxon>
    </lineage>
</organism>
<accession>A0ABW7N752</accession>
<keyword evidence="1" id="KW-0472">Membrane</keyword>
<reference evidence="2 3" key="1">
    <citation type="journal article" date="2013" name="Int. J. Syst. Evol. Microbiol.">
        <title>Marinoscillum luteum sp. nov., isolated from marine sediment.</title>
        <authorList>
            <person name="Cha I.T."/>
            <person name="Park S.J."/>
            <person name="Kim S.J."/>
            <person name="Kim J.G."/>
            <person name="Jung M.Y."/>
            <person name="Shin K.S."/>
            <person name="Kwon K.K."/>
            <person name="Yang S.H."/>
            <person name="Seo Y.S."/>
            <person name="Rhee S.K."/>
        </authorList>
    </citation>
    <scope>NUCLEOTIDE SEQUENCE [LARGE SCALE GENOMIC DNA]</scope>
    <source>
        <strain evidence="2 3">KCTC 23939</strain>
    </source>
</reference>
<dbReference type="EMBL" id="JBIPKE010000014">
    <property type="protein sequence ID" value="MFH6983212.1"/>
    <property type="molecule type" value="Genomic_DNA"/>
</dbReference>
<dbReference type="RefSeq" id="WP_159585445.1">
    <property type="nucleotide sequence ID" value="NZ_JBIPKE010000014.1"/>
</dbReference>
<gene>
    <name evidence="2" type="ORF">ACHKAR_07170</name>
</gene>
<sequence length="77" mass="8576">MAKQKKDPSSKHNPKVDNTYARISGITFELLAINLGFILGGYYLNEKADPVFPWILLLGVFLSVAATIVYLIKKFSS</sequence>
<feature type="transmembrane region" description="Helical" evidence="1">
    <location>
        <begin position="51"/>
        <end position="72"/>
    </location>
</feature>
<evidence type="ECO:0000313" key="2">
    <source>
        <dbReference type="EMBL" id="MFH6983212.1"/>
    </source>
</evidence>
<evidence type="ECO:0000256" key="1">
    <source>
        <dbReference type="SAM" id="Phobius"/>
    </source>
</evidence>
<protein>
    <submittedName>
        <fullName evidence="2">AtpZ/AtpI family protein</fullName>
    </submittedName>
</protein>
<keyword evidence="1" id="KW-1133">Transmembrane helix</keyword>
<proteinExistence type="predicted"/>
<dbReference type="Proteomes" id="UP001610063">
    <property type="component" value="Unassembled WGS sequence"/>
</dbReference>
<keyword evidence="3" id="KW-1185">Reference proteome</keyword>
<evidence type="ECO:0000313" key="3">
    <source>
        <dbReference type="Proteomes" id="UP001610063"/>
    </source>
</evidence>
<dbReference type="Pfam" id="PF09527">
    <property type="entry name" value="ATPase_gene1"/>
    <property type="match status" value="1"/>
</dbReference>
<name>A0ABW7N752_9BACT</name>
<comment type="caution">
    <text evidence="2">The sequence shown here is derived from an EMBL/GenBank/DDBJ whole genome shotgun (WGS) entry which is preliminary data.</text>
</comment>
<dbReference type="InterPro" id="IPR032820">
    <property type="entry name" value="ATPase_put"/>
</dbReference>
<feature type="transmembrane region" description="Helical" evidence="1">
    <location>
        <begin position="20"/>
        <end position="45"/>
    </location>
</feature>